<evidence type="ECO:0000256" key="1">
    <source>
        <dbReference type="SAM" id="MobiDB-lite"/>
    </source>
</evidence>
<evidence type="ECO:0000259" key="3">
    <source>
        <dbReference type="Pfam" id="PF12671"/>
    </source>
</evidence>
<protein>
    <recommendedName>
        <fullName evidence="6">IPT/TIG domain-containing protein</fullName>
    </recommendedName>
</protein>
<feature type="compositionally biased region" description="Basic residues" evidence="1">
    <location>
        <begin position="17"/>
        <end position="33"/>
    </location>
</feature>
<dbReference type="AlphaFoldDB" id="A0A4R8WD26"/>
<evidence type="ECO:0000313" key="4">
    <source>
        <dbReference type="EMBL" id="TFC05161.1"/>
    </source>
</evidence>
<feature type="region of interest" description="Disordered" evidence="1">
    <location>
        <begin position="1"/>
        <end position="33"/>
    </location>
</feature>
<dbReference type="InterPro" id="IPR024301">
    <property type="entry name" value="Amidase_6"/>
</dbReference>
<reference evidence="4 5" key="1">
    <citation type="submission" date="2019-03" db="EMBL/GenBank/DDBJ databases">
        <title>Genomics of glacier-inhabiting Cryobacterium strains.</title>
        <authorList>
            <person name="Liu Q."/>
            <person name="Xin Y.-H."/>
        </authorList>
    </citation>
    <scope>NUCLEOTIDE SEQUENCE [LARGE SCALE GENOMIC DNA]</scope>
    <source>
        <strain evidence="4 5">RHLS22-1</strain>
    </source>
</reference>
<dbReference type="InterPro" id="IPR014756">
    <property type="entry name" value="Ig_E-set"/>
</dbReference>
<sequence length="318" mass="32963">MRNDSVRPDPVLDSRKSTRRQLKRQHQKARQKRHLPIVADLAAATATVTPSPTPTATISMPAVITPAVPIIRSTVLAADGTPAGPVTGGTRVTVTGTDLEGVTSASFGDKPAQVVSATADTVTLQTPATTDPGAVQVSLFAGTGDPVQVAGGTGVSGDGAASSGAATAALTQAIEPAAGGAVAAVAPATAEPTPPVLTFTYVPDPKITAQIDYVLAHWQDYNTEVFGSIAGNDCVNFTSQSLITRGWTMDAEWSFSTGQYSPAWASSTAFAAYLTAHPERATALTNDQRAEVTVGAHEQHRLQVRRRIASAGRWQRGL</sequence>
<dbReference type="Gene3D" id="2.60.40.10">
    <property type="entry name" value="Immunoglobulins"/>
    <property type="match status" value="1"/>
</dbReference>
<feature type="domain" description="IPT/TIG" evidence="2">
    <location>
        <begin position="83"/>
        <end position="143"/>
    </location>
</feature>
<dbReference type="EMBL" id="SOFL01000009">
    <property type="protein sequence ID" value="TFC05161.1"/>
    <property type="molecule type" value="Genomic_DNA"/>
</dbReference>
<evidence type="ECO:0000313" key="5">
    <source>
        <dbReference type="Proteomes" id="UP000297907"/>
    </source>
</evidence>
<dbReference type="Proteomes" id="UP000297907">
    <property type="component" value="Unassembled WGS sequence"/>
</dbReference>
<dbReference type="GO" id="GO:0005975">
    <property type="term" value="P:carbohydrate metabolic process"/>
    <property type="evidence" value="ECO:0007669"/>
    <property type="project" value="UniProtKB-ARBA"/>
</dbReference>
<dbReference type="Pfam" id="PF12671">
    <property type="entry name" value="Amidase_6"/>
    <property type="match status" value="1"/>
</dbReference>
<gene>
    <name evidence="4" type="ORF">E3O42_03915</name>
</gene>
<name>A0A4R8WD26_9MICO</name>
<dbReference type="RefSeq" id="WP_134452622.1">
    <property type="nucleotide sequence ID" value="NZ_SOFL01000009.1"/>
</dbReference>
<dbReference type="CDD" id="cd00102">
    <property type="entry name" value="IPT"/>
    <property type="match status" value="1"/>
</dbReference>
<keyword evidence="5" id="KW-1185">Reference proteome</keyword>
<accession>A0A4R8WD26</accession>
<dbReference type="SUPFAM" id="SSF81296">
    <property type="entry name" value="E set domains"/>
    <property type="match status" value="1"/>
</dbReference>
<feature type="domain" description="Putative amidase" evidence="3">
    <location>
        <begin position="209"/>
        <end position="290"/>
    </location>
</feature>
<dbReference type="Pfam" id="PF01833">
    <property type="entry name" value="TIG"/>
    <property type="match status" value="1"/>
</dbReference>
<comment type="caution">
    <text evidence="4">The sequence shown here is derived from an EMBL/GenBank/DDBJ whole genome shotgun (WGS) entry which is preliminary data.</text>
</comment>
<dbReference type="OrthoDB" id="4981342at2"/>
<evidence type="ECO:0000259" key="2">
    <source>
        <dbReference type="Pfam" id="PF01833"/>
    </source>
</evidence>
<proteinExistence type="predicted"/>
<evidence type="ECO:0008006" key="6">
    <source>
        <dbReference type="Google" id="ProtNLM"/>
    </source>
</evidence>
<dbReference type="InterPro" id="IPR002909">
    <property type="entry name" value="IPT_dom"/>
</dbReference>
<dbReference type="InterPro" id="IPR013783">
    <property type="entry name" value="Ig-like_fold"/>
</dbReference>
<feature type="compositionally biased region" description="Basic and acidic residues" evidence="1">
    <location>
        <begin position="1"/>
        <end position="16"/>
    </location>
</feature>
<organism evidence="4 5">
    <name type="scientific">Cryobacterium adonitolivorans</name>
    <dbReference type="NCBI Taxonomy" id="1259189"/>
    <lineage>
        <taxon>Bacteria</taxon>
        <taxon>Bacillati</taxon>
        <taxon>Actinomycetota</taxon>
        <taxon>Actinomycetes</taxon>
        <taxon>Micrococcales</taxon>
        <taxon>Microbacteriaceae</taxon>
        <taxon>Cryobacterium</taxon>
    </lineage>
</organism>